<reference evidence="1 2" key="1">
    <citation type="journal article" date="2019" name="Nat. Ecol. Evol.">
        <title>Megaphylogeny resolves global patterns of mushroom evolution.</title>
        <authorList>
            <person name="Varga T."/>
            <person name="Krizsan K."/>
            <person name="Foldi C."/>
            <person name="Dima B."/>
            <person name="Sanchez-Garcia M."/>
            <person name="Sanchez-Ramirez S."/>
            <person name="Szollosi G.J."/>
            <person name="Szarkandi J.G."/>
            <person name="Papp V."/>
            <person name="Albert L."/>
            <person name="Andreopoulos W."/>
            <person name="Angelini C."/>
            <person name="Antonin V."/>
            <person name="Barry K.W."/>
            <person name="Bougher N.L."/>
            <person name="Buchanan P."/>
            <person name="Buyck B."/>
            <person name="Bense V."/>
            <person name="Catcheside P."/>
            <person name="Chovatia M."/>
            <person name="Cooper J."/>
            <person name="Damon W."/>
            <person name="Desjardin D."/>
            <person name="Finy P."/>
            <person name="Geml J."/>
            <person name="Haridas S."/>
            <person name="Hughes K."/>
            <person name="Justo A."/>
            <person name="Karasinski D."/>
            <person name="Kautmanova I."/>
            <person name="Kiss B."/>
            <person name="Kocsube S."/>
            <person name="Kotiranta H."/>
            <person name="LaButti K.M."/>
            <person name="Lechner B.E."/>
            <person name="Liimatainen K."/>
            <person name="Lipzen A."/>
            <person name="Lukacs Z."/>
            <person name="Mihaltcheva S."/>
            <person name="Morgado L.N."/>
            <person name="Niskanen T."/>
            <person name="Noordeloos M.E."/>
            <person name="Ohm R.A."/>
            <person name="Ortiz-Santana B."/>
            <person name="Ovrebo C."/>
            <person name="Racz N."/>
            <person name="Riley R."/>
            <person name="Savchenko A."/>
            <person name="Shiryaev A."/>
            <person name="Soop K."/>
            <person name="Spirin V."/>
            <person name="Szebenyi C."/>
            <person name="Tomsovsky M."/>
            <person name="Tulloss R.E."/>
            <person name="Uehling J."/>
            <person name="Grigoriev I.V."/>
            <person name="Vagvolgyi C."/>
            <person name="Papp T."/>
            <person name="Martin F.M."/>
            <person name="Miettinen O."/>
            <person name="Hibbett D.S."/>
            <person name="Nagy L.G."/>
        </authorList>
    </citation>
    <scope>NUCLEOTIDE SEQUENCE [LARGE SCALE GENOMIC DNA]</scope>
    <source>
        <strain evidence="1 2">FP101781</strain>
    </source>
</reference>
<dbReference type="OrthoDB" id="2898639at2759"/>
<comment type="caution">
    <text evidence="1">The sequence shown here is derived from an EMBL/GenBank/DDBJ whole genome shotgun (WGS) entry which is preliminary data.</text>
</comment>
<sequence>GASGSVFPACAVCLGRHKHNVRDCRPDTLANGKYPTVSARNEGRLTLKETDRSLCADSQSADGCSSKRHNERHLCSGCASADHGAQACPRGRQD</sequence>
<evidence type="ECO:0000313" key="1">
    <source>
        <dbReference type="EMBL" id="TEB21079.1"/>
    </source>
</evidence>
<dbReference type="Proteomes" id="UP000298030">
    <property type="component" value="Unassembled WGS sequence"/>
</dbReference>
<keyword evidence="2" id="KW-1185">Reference proteome</keyword>
<feature type="non-terminal residue" evidence="1">
    <location>
        <position position="94"/>
    </location>
</feature>
<organism evidence="1 2">
    <name type="scientific">Coprinellus micaceus</name>
    <name type="common">Glistening ink-cap mushroom</name>
    <name type="synonym">Coprinus micaceus</name>
    <dbReference type="NCBI Taxonomy" id="71717"/>
    <lineage>
        <taxon>Eukaryota</taxon>
        <taxon>Fungi</taxon>
        <taxon>Dikarya</taxon>
        <taxon>Basidiomycota</taxon>
        <taxon>Agaricomycotina</taxon>
        <taxon>Agaricomycetes</taxon>
        <taxon>Agaricomycetidae</taxon>
        <taxon>Agaricales</taxon>
        <taxon>Agaricineae</taxon>
        <taxon>Psathyrellaceae</taxon>
        <taxon>Coprinellus</taxon>
    </lineage>
</organism>
<protein>
    <submittedName>
        <fullName evidence="1">Uncharacterized protein</fullName>
    </submittedName>
</protein>
<proteinExistence type="predicted"/>
<accession>A0A4Y7SIM7</accession>
<feature type="non-terminal residue" evidence="1">
    <location>
        <position position="1"/>
    </location>
</feature>
<gene>
    <name evidence="1" type="ORF">FA13DRAFT_1595328</name>
</gene>
<name>A0A4Y7SIM7_COPMI</name>
<evidence type="ECO:0000313" key="2">
    <source>
        <dbReference type="Proteomes" id="UP000298030"/>
    </source>
</evidence>
<dbReference type="AlphaFoldDB" id="A0A4Y7SIM7"/>
<dbReference type="EMBL" id="QPFP01000123">
    <property type="protein sequence ID" value="TEB21079.1"/>
    <property type="molecule type" value="Genomic_DNA"/>
</dbReference>